<sequence>MESLNSNQQISLTDKDGNTVVYNVLLTFKSTDFHKSYILIYPDGRPENQQVGVRAFALPPDEDPANPQSGDLMPIETQKEWDMVESVLNTFINPNE</sequence>
<dbReference type="PANTHER" id="PTHR40066">
    <property type="entry name" value="UPF0473 PROTEIN CBO2561/CLC_2432"/>
    <property type="match status" value="1"/>
</dbReference>
<comment type="similarity">
    <text evidence="1 2">Belongs to the UPF0473 family.</text>
</comment>
<dbReference type="HAMAP" id="MF_01448">
    <property type="entry name" value="UPF0473"/>
    <property type="match status" value="1"/>
</dbReference>
<gene>
    <name evidence="3" type="ORF">ELX58_06390</name>
</gene>
<evidence type="ECO:0000313" key="3">
    <source>
        <dbReference type="EMBL" id="QBP18735.1"/>
    </source>
</evidence>
<evidence type="ECO:0000313" key="4">
    <source>
        <dbReference type="Proteomes" id="UP000294321"/>
    </source>
</evidence>
<dbReference type="AlphaFoldDB" id="A0A4P6ZLK7"/>
<dbReference type="PANTHER" id="PTHR40066:SF1">
    <property type="entry name" value="UPF0473 PROTEIN CBO2561_CLC_2432"/>
    <property type="match status" value="1"/>
</dbReference>
<evidence type="ECO:0000256" key="1">
    <source>
        <dbReference type="ARBA" id="ARBA00008439"/>
    </source>
</evidence>
<accession>A0A4P6ZLK7</accession>
<dbReference type="InterPro" id="IPR009711">
    <property type="entry name" value="UPF0473"/>
</dbReference>
<dbReference type="Proteomes" id="UP000294321">
    <property type="component" value="Chromosome"/>
</dbReference>
<protein>
    <recommendedName>
        <fullName evidence="2">UPF0473 protein ELX58_06390</fullName>
    </recommendedName>
</protein>
<dbReference type="NCBIfam" id="NF010217">
    <property type="entry name" value="PRK13678.1-4"/>
    <property type="match status" value="1"/>
</dbReference>
<dbReference type="RefSeq" id="WP_133442293.1">
    <property type="nucleotide sequence ID" value="NZ_CP034726.1"/>
</dbReference>
<keyword evidence="4" id="KW-1185">Reference proteome</keyword>
<dbReference type="KEGG" id="lji:ELX58_06390"/>
<dbReference type="EMBL" id="CP034726">
    <property type="protein sequence ID" value="QBP18735.1"/>
    <property type="molecule type" value="Genomic_DNA"/>
</dbReference>
<dbReference type="OrthoDB" id="2086132at2"/>
<name>A0A4P6ZLK7_9LACO</name>
<reference evidence="4" key="1">
    <citation type="submission" date="2018-12" db="EMBL/GenBank/DDBJ databases">
        <title>A new species of lactobacillus.</title>
        <authorList>
            <person name="Jian Y."/>
            <person name="Xin L."/>
            <person name="Hong Z.J."/>
            <person name="Ming L.Z."/>
            <person name="Hong X.Z."/>
        </authorList>
    </citation>
    <scope>NUCLEOTIDE SEQUENCE [LARGE SCALE GENOMIC DNA]</scope>
    <source>
        <strain evidence="4">HSLZ-75</strain>
    </source>
</reference>
<organism evidence="3 4">
    <name type="scientific">Acetilactobacillus jinshanensis</name>
    <dbReference type="NCBI Taxonomy" id="1720083"/>
    <lineage>
        <taxon>Bacteria</taxon>
        <taxon>Bacillati</taxon>
        <taxon>Bacillota</taxon>
        <taxon>Bacilli</taxon>
        <taxon>Lactobacillales</taxon>
        <taxon>Lactobacillaceae</taxon>
        <taxon>Acetilactobacillus</taxon>
    </lineage>
</organism>
<proteinExistence type="inferred from homology"/>
<dbReference type="Pfam" id="PF06949">
    <property type="entry name" value="DUF1292"/>
    <property type="match status" value="1"/>
</dbReference>
<evidence type="ECO:0000256" key="2">
    <source>
        <dbReference type="HAMAP-Rule" id="MF_01448"/>
    </source>
</evidence>